<dbReference type="PANTHER" id="PTHR33802:SF1">
    <property type="entry name" value="XK-RELATED PROTEIN"/>
    <property type="match status" value="1"/>
</dbReference>
<dbReference type="AlphaFoldDB" id="A0A150X8D1"/>
<evidence type="ECO:0000256" key="1">
    <source>
        <dbReference type="SAM" id="Phobius"/>
    </source>
</evidence>
<protein>
    <recommendedName>
        <fullName evidence="4">Tryptophan-rich sensory protein</fullName>
    </recommendedName>
</protein>
<evidence type="ECO:0000313" key="3">
    <source>
        <dbReference type="Proteomes" id="UP000075583"/>
    </source>
</evidence>
<feature type="transmembrane region" description="Helical" evidence="1">
    <location>
        <begin position="180"/>
        <end position="198"/>
    </location>
</feature>
<name>A0A150X8D1_ROSEK</name>
<gene>
    <name evidence="2" type="ORF">MB14_07195</name>
</gene>
<feature type="transmembrane region" description="Helical" evidence="1">
    <location>
        <begin position="148"/>
        <end position="168"/>
    </location>
</feature>
<keyword evidence="3" id="KW-1185">Reference proteome</keyword>
<dbReference type="EMBL" id="LQZQ01000045">
    <property type="protein sequence ID" value="KYG74978.1"/>
    <property type="molecule type" value="Genomic_DNA"/>
</dbReference>
<comment type="caution">
    <text evidence="2">The sequence shown here is derived from an EMBL/GenBank/DDBJ whole genome shotgun (WGS) entry which is preliminary data.</text>
</comment>
<feature type="transmembrane region" description="Helical" evidence="1">
    <location>
        <begin position="5"/>
        <end position="23"/>
    </location>
</feature>
<evidence type="ECO:0008006" key="4">
    <source>
        <dbReference type="Google" id="ProtNLM"/>
    </source>
</evidence>
<feature type="transmembrane region" description="Helical" evidence="1">
    <location>
        <begin position="205"/>
        <end position="221"/>
    </location>
</feature>
<keyword evidence="1" id="KW-0472">Membrane</keyword>
<dbReference type="OrthoDB" id="5189031at2"/>
<keyword evidence="1" id="KW-0812">Transmembrane</keyword>
<organism evidence="2 3">
    <name type="scientific">Roseivirga ehrenbergii (strain DSM 102268 / JCM 13514 / KCTC 12282 / NCIMB 14502 / KMM 6017)</name>
    <dbReference type="NCBI Taxonomy" id="279360"/>
    <lineage>
        <taxon>Bacteria</taxon>
        <taxon>Pseudomonadati</taxon>
        <taxon>Bacteroidota</taxon>
        <taxon>Cytophagia</taxon>
        <taxon>Cytophagales</taxon>
        <taxon>Roseivirgaceae</taxon>
        <taxon>Roseivirga</taxon>
    </lineage>
</organism>
<proteinExistence type="predicted"/>
<evidence type="ECO:0000313" key="2">
    <source>
        <dbReference type="EMBL" id="KYG74978.1"/>
    </source>
</evidence>
<accession>A0A150X8D1</accession>
<feature type="transmembrane region" description="Helical" evidence="1">
    <location>
        <begin position="110"/>
        <end position="127"/>
    </location>
</feature>
<dbReference type="RefSeq" id="WP_062592490.1">
    <property type="nucleotide sequence ID" value="NZ_LQZQ01000045.1"/>
</dbReference>
<dbReference type="Proteomes" id="UP000075583">
    <property type="component" value="Unassembled WGS sequence"/>
</dbReference>
<sequence length="264" mass="30083">MKKLYAVLNLLVILAVIFWNYWSNTRGVNGKTVGELSSEYFNLFTPAGYAFSIWGIIFIGLIVLGVNQVKLAFSNAKHSESILQIGPWLIIANVGNAAWLWFWLNEQTGISVIVMLVILFSLIQMILRLNMERWDAPLKVIATVWWPICAYSGWIAVATIANIAAYLGKIEWEVFFSAEQWAVIMISIAGLLNLFMIYTRNMREFALVGVWAITAIAVRHWNEIPLLQWTSVFWVVILLIVVSVHGYKNRKTNPFKKQPQVSSN</sequence>
<feature type="transmembrane region" description="Helical" evidence="1">
    <location>
        <begin position="85"/>
        <end position="104"/>
    </location>
</feature>
<dbReference type="PANTHER" id="PTHR33802">
    <property type="entry name" value="SI:CH211-161H7.5-RELATED"/>
    <property type="match status" value="1"/>
</dbReference>
<reference evidence="2" key="1">
    <citation type="submission" date="2016-01" db="EMBL/GenBank/DDBJ databases">
        <title>Genome sequencing of Roseivirga ehrenbergii KMM 6017.</title>
        <authorList>
            <person name="Selvaratnam C."/>
            <person name="Thevarajoo S."/>
            <person name="Goh K.M."/>
            <person name="Ee R."/>
            <person name="Chan K.-G."/>
            <person name="Chong C.S."/>
        </authorList>
    </citation>
    <scope>NUCLEOTIDE SEQUENCE [LARGE SCALE GENOMIC DNA]</scope>
    <source>
        <strain evidence="2">KMM 6017</strain>
    </source>
</reference>
<feature type="transmembrane region" description="Helical" evidence="1">
    <location>
        <begin position="43"/>
        <end position="64"/>
    </location>
</feature>
<feature type="transmembrane region" description="Helical" evidence="1">
    <location>
        <begin position="227"/>
        <end position="247"/>
    </location>
</feature>
<keyword evidence="1" id="KW-1133">Transmembrane helix</keyword>
<dbReference type="STRING" id="279360.MB14_07195"/>